<protein>
    <recommendedName>
        <fullName evidence="9">Protein translocase subunit SecE</fullName>
    </recommendedName>
</protein>
<keyword evidence="9" id="KW-0997">Cell inner membrane</keyword>
<evidence type="ECO:0000256" key="7">
    <source>
        <dbReference type="ARBA" id="ARBA00023010"/>
    </source>
</evidence>
<dbReference type="KEGG" id="paa:Paes_0282"/>
<dbReference type="GO" id="GO:0009306">
    <property type="term" value="P:protein secretion"/>
    <property type="evidence" value="ECO:0007669"/>
    <property type="project" value="UniProtKB-UniRule"/>
</dbReference>
<keyword evidence="2 9" id="KW-0813">Transport</keyword>
<gene>
    <name evidence="9" type="primary">secE</name>
    <name evidence="10" type="ordered locus">Paes_0282</name>
</gene>
<dbReference type="STRING" id="290512.Paes_0282"/>
<keyword evidence="6 9" id="KW-1133">Transmembrane helix</keyword>
<dbReference type="GO" id="GO:0065002">
    <property type="term" value="P:intracellular protein transmembrane transport"/>
    <property type="evidence" value="ECO:0007669"/>
    <property type="project" value="UniProtKB-UniRule"/>
</dbReference>
<keyword evidence="3 9" id="KW-1003">Cell membrane</keyword>
<dbReference type="InterPro" id="IPR005807">
    <property type="entry name" value="SecE_bac"/>
</dbReference>
<dbReference type="Gene3D" id="1.20.5.1030">
    <property type="entry name" value="Preprotein translocase secy subunit"/>
    <property type="match status" value="1"/>
</dbReference>
<dbReference type="eggNOG" id="COG0690">
    <property type="taxonomic scope" value="Bacteria"/>
</dbReference>
<proteinExistence type="inferred from homology"/>
<dbReference type="GO" id="GO:0005886">
    <property type="term" value="C:plasma membrane"/>
    <property type="evidence" value="ECO:0007669"/>
    <property type="project" value="UniProtKB-SubCell"/>
</dbReference>
<evidence type="ECO:0000256" key="9">
    <source>
        <dbReference type="HAMAP-Rule" id="MF_00422"/>
    </source>
</evidence>
<dbReference type="HAMAP" id="MF_00422">
    <property type="entry name" value="SecE"/>
    <property type="match status" value="1"/>
</dbReference>
<evidence type="ECO:0000256" key="5">
    <source>
        <dbReference type="ARBA" id="ARBA00022927"/>
    </source>
</evidence>
<name>B4S491_PROA2</name>
<dbReference type="PROSITE" id="PS01067">
    <property type="entry name" value="SECE_SEC61G"/>
    <property type="match status" value="1"/>
</dbReference>
<comment type="function">
    <text evidence="9">Essential subunit of the Sec protein translocation channel SecYEG. Clamps together the 2 halves of SecY. May contact the channel plug during translocation.</text>
</comment>
<dbReference type="Pfam" id="PF00584">
    <property type="entry name" value="SecE"/>
    <property type="match status" value="1"/>
</dbReference>
<sequence>MKTYLDKASRYYHDVLNEMRKVSWPSRDEVKDLTLVVLTVSGALAVFTFVVDWAITSFISQLL</sequence>
<dbReference type="AlphaFoldDB" id="B4S491"/>
<comment type="similarity">
    <text evidence="9">Belongs to the SecE/SEC61-gamma family.</text>
</comment>
<dbReference type="HOGENOM" id="CLU_113663_8_0_10"/>
<comment type="subcellular location">
    <subcellularLocation>
        <location evidence="9">Cell inner membrane</location>
        <topology evidence="9">Single-pass membrane protein</topology>
    </subcellularLocation>
    <subcellularLocation>
        <location evidence="1">Membrane</location>
    </subcellularLocation>
</comment>
<keyword evidence="5 9" id="KW-0653">Protein transport</keyword>
<evidence type="ECO:0000256" key="3">
    <source>
        <dbReference type="ARBA" id="ARBA00022475"/>
    </source>
</evidence>
<keyword evidence="4 9" id="KW-0812">Transmembrane</keyword>
<dbReference type="PANTHER" id="PTHR33910">
    <property type="entry name" value="PROTEIN TRANSLOCASE SUBUNIT SECE"/>
    <property type="match status" value="1"/>
</dbReference>
<keyword evidence="11" id="KW-1185">Reference proteome</keyword>
<dbReference type="PANTHER" id="PTHR33910:SF1">
    <property type="entry name" value="PROTEIN TRANSLOCASE SUBUNIT SECE"/>
    <property type="match status" value="1"/>
</dbReference>
<dbReference type="Proteomes" id="UP000002725">
    <property type="component" value="Chromosome"/>
</dbReference>
<evidence type="ECO:0000313" key="11">
    <source>
        <dbReference type="Proteomes" id="UP000002725"/>
    </source>
</evidence>
<feature type="transmembrane region" description="Helical" evidence="9">
    <location>
        <begin position="33"/>
        <end position="55"/>
    </location>
</feature>
<dbReference type="InterPro" id="IPR038379">
    <property type="entry name" value="SecE_sf"/>
</dbReference>
<dbReference type="GO" id="GO:0043952">
    <property type="term" value="P:protein transport by the Sec complex"/>
    <property type="evidence" value="ECO:0007669"/>
    <property type="project" value="UniProtKB-UniRule"/>
</dbReference>
<evidence type="ECO:0000256" key="8">
    <source>
        <dbReference type="ARBA" id="ARBA00023136"/>
    </source>
</evidence>
<keyword evidence="7 9" id="KW-0811">Translocation</keyword>
<evidence type="ECO:0000256" key="1">
    <source>
        <dbReference type="ARBA" id="ARBA00004370"/>
    </source>
</evidence>
<dbReference type="GO" id="GO:0006605">
    <property type="term" value="P:protein targeting"/>
    <property type="evidence" value="ECO:0007669"/>
    <property type="project" value="UniProtKB-UniRule"/>
</dbReference>
<dbReference type="GO" id="GO:0008320">
    <property type="term" value="F:protein transmembrane transporter activity"/>
    <property type="evidence" value="ECO:0007669"/>
    <property type="project" value="UniProtKB-UniRule"/>
</dbReference>
<evidence type="ECO:0000256" key="6">
    <source>
        <dbReference type="ARBA" id="ARBA00022989"/>
    </source>
</evidence>
<keyword evidence="8 9" id="KW-0472">Membrane</keyword>
<dbReference type="RefSeq" id="WP_012504876.1">
    <property type="nucleotide sequence ID" value="NC_011059.1"/>
</dbReference>
<accession>B4S491</accession>
<evidence type="ECO:0000313" key="10">
    <source>
        <dbReference type="EMBL" id="ACF45339.1"/>
    </source>
</evidence>
<evidence type="ECO:0000256" key="4">
    <source>
        <dbReference type="ARBA" id="ARBA00022692"/>
    </source>
</evidence>
<organism evidence="10 11">
    <name type="scientific">Prosthecochloris aestuarii (strain DSM 271 / SK 413)</name>
    <dbReference type="NCBI Taxonomy" id="290512"/>
    <lineage>
        <taxon>Bacteria</taxon>
        <taxon>Pseudomonadati</taxon>
        <taxon>Chlorobiota</taxon>
        <taxon>Chlorobiia</taxon>
        <taxon>Chlorobiales</taxon>
        <taxon>Chlorobiaceae</taxon>
        <taxon>Prosthecochloris</taxon>
    </lineage>
</organism>
<dbReference type="EMBL" id="CP001108">
    <property type="protein sequence ID" value="ACF45339.1"/>
    <property type="molecule type" value="Genomic_DNA"/>
</dbReference>
<evidence type="ECO:0000256" key="2">
    <source>
        <dbReference type="ARBA" id="ARBA00022448"/>
    </source>
</evidence>
<dbReference type="InterPro" id="IPR001901">
    <property type="entry name" value="Translocase_SecE/Sec61-g"/>
</dbReference>
<dbReference type="NCBIfam" id="TIGR00964">
    <property type="entry name" value="secE_bact"/>
    <property type="match status" value="1"/>
</dbReference>
<comment type="subunit">
    <text evidence="9">Component of the Sec protein translocase complex. Heterotrimer consisting of SecY, SecE and SecG subunits. The heterotrimers can form oligomers, although 1 heterotrimer is thought to be able to translocate proteins. Interacts with the ribosome. Interacts with SecDF, and other proteins may be involved. Interacts with SecA.</text>
</comment>
<reference evidence="10" key="1">
    <citation type="submission" date="2008-06" db="EMBL/GenBank/DDBJ databases">
        <title>Complete sequence of chromosome of Prosthecochloris aestuarii DSM 271.</title>
        <authorList>
            <consortium name="US DOE Joint Genome Institute"/>
            <person name="Lucas S."/>
            <person name="Copeland A."/>
            <person name="Lapidus A."/>
            <person name="Glavina del Rio T."/>
            <person name="Dalin E."/>
            <person name="Tice H."/>
            <person name="Bruce D."/>
            <person name="Goodwin L."/>
            <person name="Pitluck S."/>
            <person name="Schmutz J."/>
            <person name="Larimer F."/>
            <person name="Land M."/>
            <person name="Hauser L."/>
            <person name="Kyrpides N."/>
            <person name="Anderson I."/>
            <person name="Liu Z."/>
            <person name="Li T."/>
            <person name="Zhao F."/>
            <person name="Overmann J."/>
            <person name="Bryant D.A."/>
            <person name="Richardson P."/>
        </authorList>
    </citation>
    <scope>NUCLEOTIDE SEQUENCE [LARGE SCALE GENOMIC DNA]</scope>
    <source>
        <strain evidence="10">DSM 271</strain>
    </source>
</reference>